<dbReference type="EMBL" id="MHLN01000002">
    <property type="protein sequence ID" value="OGZ12746.1"/>
    <property type="molecule type" value="Genomic_DNA"/>
</dbReference>
<dbReference type="Gene3D" id="3.50.50.60">
    <property type="entry name" value="FAD/NAD(P)-binding domain"/>
    <property type="match status" value="1"/>
</dbReference>
<evidence type="ECO:0000313" key="5">
    <source>
        <dbReference type="Proteomes" id="UP000178099"/>
    </source>
</evidence>
<accession>A0A1G2DGP3</accession>
<dbReference type="PANTHER" id="PTHR43377">
    <property type="entry name" value="BILIVERDIN REDUCTASE A"/>
    <property type="match status" value="1"/>
</dbReference>
<comment type="caution">
    <text evidence="4">The sequence shown here is derived from an EMBL/GenBank/DDBJ whole genome shotgun (WGS) entry which is preliminary data.</text>
</comment>
<evidence type="ECO:0000259" key="2">
    <source>
        <dbReference type="Pfam" id="PF01266"/>
    </source>
</evidence>
<dbReference type="GO" id="GO:0000166">
    <property type="term" value="F:nucleotide binding"/>
    <property type="evidence" value="ECO:0007669"/>
    <property type="project" value="InterPro"/>
</dbReference>
<dbReference type="Pfam" id="PF01266">
    <property type="entry name" value="DAO"/>
    <property type="match status" value="1"/>
</dbReference>
<organism evidence="4 5">
    <name type="scientific">Candidatus Lloydbacteria bacterium RIFCSPHIGHO2_02_FULL_51_22</name>
    <dbReference type="NCBI Taxonomy" id="1798663"/>
    <lineage>
        <taxon>Bacteria</taxon>
        <taxon>Candidatus Lloydiibacteriota</taxon>
    </lineage>
</organism>
<reference evidence="4 5" key="1">
    <citation type="journal article" date="2016" name="Nat. Commun.">
        <title>Thousands of microbial genomes shed light on interconnected biogeochemical processes in an aquifer system.</title>
        <authorList>
            <person name="Anantharaman K."/>
            <person name="Brown C.T."/>
            <person name="Hug L.A."/>
            <person name="Sharon I."/>
            <person name="Castelle C.J."/>
            <person name="Probst A.J."/>
            <person name="Thomas B.C."/>
            <person name="Singh A."/>
            <person name="Wilkins M.J."/>
            <person name="Karaoz U."/>
            <person name="Brodie E.L."/>
            <person name="Williams K.H."/>
            <person name="Hubbard S.S."/>
            <person name="Banfield J.F."/>
        </authorList>
    </citation>
    <scope>NUCLEOTIDE SEQUENCE [LARGE SCALE GENOMIC DNA]</scope>
</reference>
<dbReference type="InterPro" id="IPR000683">
    <property type="entry name" value="Gfo/Idh/MocA-like_OxRdtase_N"/>
</dbReference>
<protein>
    <recommendedName>
        <fullName evidence="6">FAD dependent oxidoreductase domain-containing protein</fullName>
    </recommendedName>
</protein>
<proteinExistence type="predicted"/>
<feature type="domain" description="FAD dependent oxidoreductase" evidence="2">
    <location>
        <begin position="323"/>
        <end position="626"/>
    </location>
</feature>
<keyword evidence="1" id="KW-0812">Transmembrane</keyword>
<evidence type="ECO:0008006" key="6">
    <source>
        <dbReference type="Google" id="ProtNLM"/>
    </source>
</evidence>
<evidence type="ECO:0000256" key="1">
    <source>
        <dbReference type="SAM" id="Phobius"/>
    </source>
</evidence>
<feature type="domain" description="Gfo/Idh/MocA-like oxidoreductase N-terminal" evidence="3">
    <location>
        <begin position="18"/>
        <end position="135"/>
    </location>
</feature>
<keyword evidence="1" id="KW-1133">Transmembrane helix</keyword>
<dbReference type="Gene3D" id="3.40.50.720">
    <property type="entry name" value="NAD(P)-binding Rossmann-like Domain"/>
    <property type="match status" value="1"/>
</dbReference>
<evidence type="ECO:0000313" key="4">
    <source>
        <dbReference type="EMBL" id="OGZ12746.1"/>
    </source>
</evidence>
<name>A0A1G2DGP3_9BACT</name>
<gene>
    <name evidence="4" type="ORF">A3D67_02970</name>
</gene>
<dbReference type="AlphaFoldDB" id="A0A1G2DGP3"/>
<dbReference type="Pfam" id="PF01408">
    <property type="entry name" value="GFO_IDH_MocA"/>
    <property type="match status" value="1"/>
</dbReference>
<dbReference type="SUPFAM" id="SSF51905">
    <property type="entry name" value="FAD/NAD(P)-binding domain"/>
    <property type="match status" value="1"/>
</dbReference>
<feature type="transmembrane region" description="Helical" evidence="1">
    <location>
        <begin position="322"/>
        <end position="342"/>
    </location>
</feature>
<dbReference type="SUPFAM" id="SSF51735">
    <property type="entry name" value="NAD(P)-binding Rossmann-fold domains"/>
    <property type="match status" value="1"/>
</dbReference>
<dbReference type="Gene3D" id="3.30.360.10">
    <property type="entry name" value="Dihydrodipicolinate Reductase, domain 2"/>
    <property type="match status" value="1"/>
</dbReference>
<dbReference type="InterPro" id="IPR036188">
    <property type="entry name" value="FAD/NAD-bd_sf"/>
</dbReference>
<dbReference type="InterPro" id="IPR006076">
    <property type="entry name" value="FAD-dep_OxRdtase"/>
</dbReference>
<dbReference type="InterPro" id="IPR036291">
    <property type="entry name" value="NAD(P)-bd_dom_sf"/>
</dbReference>
<dbReference type="PANTHER" id="PTHR43377:SF1">
    <property type="entry name" value="BILIVERDIN REDUCTASE A"/>
    <property type="match status" value="1"/>
</dbReference>
<sequence>MKSKTKNTKTLVRGKASVLLVGAGGFGVNHLEILQKLEKEGLITCNGVVVKTKRSKTKIERKYKIPVFLSLHKTLLERTDAVVIVTPSNTHHALVKKCLPYANVFVEKPLATKAKDARELHLLAAKYKKKIMVGHIFRFSPVTEALKRGVTKKKRTLVRVHGVFTNPVLFHRKSSAHPAIEYLHPLDILDYLVNKEPKNIWSRTDGILCKTDIRYGGSFDAHLELGWKGDQRIRYLEFFFGGKLEESIRGDYMSNTIEYRRKGRIVHKKRKPTKGLLKNELSSFIDIVGGKKKAYVDSKIGARIIGIVENITRTNIIKRPTIGIVGGGIFGATCALVLGRYFPVTLFERKDDLMTETSWGNQYRHHMGYHYARSVETIQEIKSATPSFESFYGRALATIQNYYCISRGDSWTGGRKFLSLCKKMNLPFKREYPPATVVKRSETELCIRTPEKIFDYKTLKRVVYEKIHKNRNITLKLGTEVTGVSIGNMGEKNIQYVSRNRKRHLLKFSYVVNATYANHNVFCGWLSFPRKNMLIQFKELAILKIRALGNIGVTIINGRFPTLLPMSASTPKDHLFTLGDALLAKRKEPKEYSQKEFETWKSNSETRWASFIKRGVRWLPILKNAEYAGSIFTVLAADAISQIYDNRLTYITRHGFGCYSVLAGKIITCVQTAEEILKDIKQN</sequence>
<dbReference type="Proteomes" id="UP000178099">
    <property type="component" value="Unassembled WGS sequence"/>
</dbReference>
<evidence type="ECO:0000259" key="3">
    <source>
        <dbReference type="Pfam" id="PF01408"/>
    </source>
</evidence>
<dbReference type="InterPro" id="IPR051450">
    <property type="entry name" value="Gfo/Idh/MocA_Oxidoreductases"/>
</dbReference>
<keyword evidence="1" id="KW-0472">Membrane</keyword>